<name>A0A0P0GKJ1_9BACE</name>
<keyword evidence="1" id="KW-0472">Membrane</keyword>
<accession>A0A0P0GKJ1</accession>
<dbReference type="Gene3D" id="2.60.120.1440">
    <property type="match status" value="1"/>
</dbReference>
<evidence type="ECO:0000313" key="5">
    <source>
        <dbReference type="Proteomes" id="UP000061809"/>
    </source>
</evidence>
<dbReference type="KEGG" id="bcel:BcellWH2_01110"/>
<evidence type="ECO:0000313" key="4">
    <source>
        <dbReference type="EMBL" id="ALJ58372.1"/>
    </source>
</evidence>
<dbReference type="AlphaFoldDB" id="A0A0P0GKJ1"/>
<dbReference type="PIRSF" id="PIRSF018266">
    <property type="entry name" value="FecR"/>
    <property type="match status" value="1"/>
</dbReference>
<dbReference type="GO" id="GO:0016989">
    <property type="term" value="F:sigma factor antagonist activity"/>
    <property type="evidence" value="ECO:0007669"/>
    <property type="project" value="TreeGrafter"/>
</dbReference>
<dbReference type="Gene3D" id="3.55.50.30">
    <property type="match status" value="1"/>
</dbReference>
<reference evidence="4 5" key="1">
    <citation type="journal article" date="2015" name="Science">
        <title>Genetic determinants of in vivo fitness and diet responsiveness in multiple human gut Bacteroides.</title>
        <authorList>
            <person name="Wu M."/>
            <person name="McNulty N.P."/>
            <person name="Rodionov D.A."/>
            <person name="Khoroshkin M.S."/>
            <person name="Griffin N.W."/>
            <person name="Cheng J."/>
            <person name="Latreille P."/>
            <person name="Kerstetter R.A."/>
            <person name="Terrapon N."/>
            <person name="Henrissat B."/>
            <person name="Osterman A.L."/>
            <person name="Gordon J.I."/>
        </authorList>
    </citation>
    <scope>NUCLEOTIDE SEQUENCE [LARGE SCALE GENOMIC DNA]</scope>
    <source>
        <strain evidence="4 5">WH2</strain>
    </source>
</reference>
<organism evidence="4 5">
    <name type="scientific">Bacteroides cellulosilyticus</name>
    <dbReference type="NCBI Taxonomy" id="246787"/>
    <lineage>
        <taxon>Bacteria</taxon>
        <taxon>Pseudomonadati</taxon>
        <taxon>Bacteroidota</taxon>
        <taxon>Bacteroidia</taxon>
        <taxon>Bacteroidales</taxon>
        <taxon>Bacteroidaceae</taxon>
        <taxon>Bacteroides</taxon>
    </lineage>
</organism>
<gene>
    <name evidence="4" type="ORF">BcellWH2_01110</name>
</gene>
<sequence>MSTENMNTPTEKQIQEVLAGTSTPEVARIVAAWFATDEGAAYLAKSMDRDAVQIKQGFEELYVNHEIPSEEMFARIRRNIRQKRIRRITFRVAAVLIPFVLLIGLFVQVNTRVDLLGDSGYEEIYVPKGERLQMMFQDGTRAYINSDSRLKYPKKFALSSREVYLEGEAYFVVSKNSHRPFIVNLNGPAVHVLGTSFDVQAYPENKDITVCLDEGRVNLTLASDKKYPLKPGEKLVYNKESERCIITRNADIQLSSLWKKNVIAFKDAPLSEVIKVLNRWYDVNFKIEDQSAWDVYFTITSENTLLEKVLGDLEKIAPLRFEYKEAEKEVIVTRKKEDSRLIH</sequence>
<dbReference type="FunFam" id="2.60.120.1440:FF:000001">
    <property type="entry name" value="Putative anti-sigma factor"/>
    <property type="match status" value="1"/>
</dbReference>
<dbReference type="Pfam" id="PF16344">
    <property type="entry name" value="FecR_C"/>
    <property type="match status" value="1"/>
</dbReference>
<feature type="domain" description="Protein FecR C-terminal" evidence="3">
    <location>
        <begin position="263"/>
        <end position="331"/>
    </location>
</feature>
<dbReference type="PANTHER" id="PTHR30273:SF2">
    <property type="entry name" value="PROTEIN FECR"/>
    <property type="match status" value="1"/>
</dbReference>
<dbReference type="Pfam" id="PF04773">
    <property type="entry name" value="FecR"/>
    <property type="match status" value="1"/>
</dbReference>
<dbReference type="InterPro" id="IPR006860">
    <property type="entry name" value="FecR"/>
</dbReference>
<dbReference type="InterPro" id="IPR032508">
    <property type="entry name" value="FecR_C"/>
</dbReference>
<evidence type="ECO:0000256" key="1">
    <source>
        <dbReference type="SAM" id="Phobius"/>
    </source>
</evidence>
<dbReference type="Proteomes" id="UP000061809">
    <property type="component" value="Chromosome"/>
</dbReference>
<keyword evidence="1" id="KW-1133">Transmembrane helix</keyword>
<feature type="domain" description="FecR protein" evidence="2">
    <location>
        <begin position="124"/>
        <end position="217"/>
    </location>
</feature>
<protein>
    <submittedName>
        <fullName evidence="4">Fec operon regulator FecR</fullName>
    </submittedName>
</protein>
<dbReference type="InterPro" id="IPR012373">
    <property type="entry name" value="Ferrdict_sens_TM"/>
</dbReference>
<proteinExistence type="predicted"/>
<dbReference type="EMBL" id="CP012801">
    <property type="protein sequence ID" value="ALJ58372.1"/>
    <property type="molecule type" value="Genomic_DNA"/>
</dbReference>
<evidence type="ECO:0000259" key="3">
    <source>
        <dbReference type="Pfam" id="PF16344"/>
    </source>
</evidence>
<dbReference type="PANTHER" id="PTHR30273">
    <property type="entry name" value="PERIPLASMIC SIGNAL SENSOR AND SIGMA FACTOR ACTIVATOR FECR-RELATED"/>
    <property type="match status" value="1"/>
</dbReference>
<feature type="transmembrane region" description="Helical" evidence="1">
    <location>
        <begin position="88"/>
        <end position="107"/>
    </location>
</feature>
<evidence type="ECO:0000259" key="2">
    <source>
        <dbReference type="Pfam" id="PF04773"/>
    </source>
</evidence>
<keyword evidence="1" id="KW-0812">Transmembrane</keyword>
<dbReference type="PATRIC" id="fig|246787.4.peg.1145"/>